<organism evidence="1 2">
    <name type="scientific">Halomonas cupida</name>
    <dbReference type="NCBI Taxonomy" id="44933"/>
    <lineage>
        <taxon>Bacteria</taxon>
        <taxon>Pseudomonadati</taxon>
        <taxon>Pseudomonadota</taxon>
        <taxon>Gammaproteobacteria</taxon>
        <taxon>Oceanospirillales</taxon>
        <taxon>Halomonadaceae</taxon>
        <taxon>Halomonas</taxon>
    </lineage>
</organism>
<dbReference type="AlphaFoldDB" id="A0A1M7N1Z6"/>
<protein>
    <submittedName>
        <fullName evidence="1">Uncharacterized protein</fullName>
    </submittedName>
</protein>
<reference evidence="1 2" key="1">
    <citation type="submission" date="2016-11" db="EMBL/GenBank/DDBJ databases">
        <authorList>
            <person name="Jaros S."/>
            <person name="Januszkiewicz K."/>
            <person name="Wedrychowicz H."/>
        </authorList>
    </citation>
    <scope>NUCLEOTIDE SEQUENCE [LARGE SCALE GENOMIC DNA]</scope>
    <source>
        <strain evidence="1 2">DSM 4740</strain>
    </source>
</reference>
<gene>
    <name evidence="1" type="ORF">SAMN05660971_04431</name>
</gene>
<dbReference type="EMBL" id="FRCA01000026">
    <property type="protein sequence ID" value="SHM97460.1"/>
    <property type="molecule type" value="Genomic_DNA"/>
</dbReference>
<dbReference type="Proteomes" id="UP000184123">
    <property type="component" value="Unassembled WGS sequence"/>
</dbReference>
<evidence type="ECO:0000313" key="2">
    <source>
        <dbReference type="Proteomes" id="UP000184123"/>
    </source>
</evidence>
<sequence>MTDPGEVAVGVGNFQRGAEMVRLEVVELRLGQPVAAVQHRTAAEPKRNGSPRSGSATGVQLVLRRYGSNEIVISLLVFNPNVFISISINDEFMIWR</sequence>
<evidence type="ECO:0000313" key="1">
    <source>
        <dbReference type="EMBL" id="SHM97460.1"/>
    </source>
</evidence>
<proteinExistence type="predicted"/>
<name>A0A1M7N1Z6_9GAMM</name>
<accession>A0A1M7N1Z6</accession>